<dbReference type="PANTHER" id="PTHR33107">
    <property type="entry name" value="KUNITZ TRYPSIN INHIBITOR 2"/>
    <property type="match status" value="1"/>
</dbReference>
<dbReference type="PANTHER" id="PTHR33107:SF81">
    <property type="entry name" value="TRYPSIN INHIBITOR A"/>
    <property type="match status" value="1"/>
</dbReference>
<gene>
    <name evidence="5" type="ORF">G2W53_025752</name>
</gene>
<evidence type="ECO:0000256" key="4">
    <source>
        <dbReference type="ARBA" id="ARBA00023157"/>
    </source>
</evidence>
<dbReference type="InterPro" id="IPR011065">
    <property type="entry name" value="Kunitz_inhibitor_STI-like_sf"/>
</dbReference>
<dbReference type="Proteomes" id="UP000634136">
    <property type="component" value="Unassembled WGS sequence"/>
</dbReference>
<comment type="caution">
    <text evidence="5">The sequence shown here is derived from an EMBL/GenBank/DDBJ whole genome shotgun (WGS) entry which is preliminary data.</text>
</comment>
<keyword evidence="6" id="KW-1185">Reference proteome</keyword>
<name>A0A834WF35_9FABA</name>
<evidence type="ECO:0000313" key="5">
    <source>
        <dbReference type="EMBL" id="KAF7820297.1"/>
    </source>
</evidence>
<organism evidence="5 6">
    <name type="scientific">Senna tora</name>
    <dbReference type="NCBI Taxonomy" id="362788"/>
    <lineage>
        <taxon>Eukaryota</taxon>
        <taxon>Viridiplantae</taxon>
        <taxon>Streptophyta</taxon>
        <taxon>Embryophyta</taxon>
        <taxon>Tracheophyta</taxon>
        <taxon>Spermatophyta</taxon>
        <taxon>Magnoliopsida</taxon>
        <taxon>eudicotyledons</taxon>
        <taxon>Gunneridae</taxon>
        <taxon>Pentapetalae</taxon>
        <taxon>rosids</taxon>
        <taxon>fabids</taxon>
        <taxon>Fabales</taxon>
        <taxon>Fabaceae</taxon>
        <taxon>Caesalpinioideae</taxon>
        <taxon>Cassia clade</taxon>
        <taxon>Senna</taxon>
    </lineage>
</organism>
<evidence type="ECO:0000256" key="1">
    <source>
        <dbReference type="ARBA" id="ARBA00005440"/>
    </source>
</evidence>
<protein>
    <submittedName>
        <fullName evidence="5">Kunitz-type trypsin inhibitor alpha chain-like</fullName>
    </submittedName>
</protein>
<dbReference type="OrthoDB" id="1872570at2759"/>
<keyword evidence="4" id="KW-1015">Disulfide bond</keyword>
<sequence>MKKVIAKVLAQVVLDSDGEPVGNGFRSYYILPVLRGKGGGLEVAQTGPETCPLAVVQAPLEISRGIPARFSSIVRIPYISPRFPLNIEFLPSEPSTCLPFHAAWKVEKESLLAVTISTEGVEDFRGSFRIQRANEGEEESTDDYKIQYCGREYDSKNQDCVDLGISIDGDQNRRLVVKDGDPLVVKFVKANDDDDVSTGRKSIIAAA</sequence>
<dbReference type="PRINTS" id="PR00291">
    <property type="entry name" value="KUNITZINHBTR"/>
</dbReference>
<proteinExistence type="inferred from homology"/>
<evidence type="ECO:0000256" key="2">
    <source>
        <dbReference type="ARBA" id="ARBA00022690"/>
    </source>
</evidence>
<evidence type="ECO:0000256" key="3">
    <source>
        <dbReference type="ARBA" id="ARBA00022900"/>
    </source>
</evidence>
<comment type="similarity">
    <text evidence="1">Belongs to the protease inhibitor I3 (leguminous Kunitz-type inhibitor) family.</text>
</comment>
<keyword evidence="3" id="KW-0722">Serine protease inhibitor</keyword>
<reference evidence="5" key="1">
    <citation type="submission" date="2020-09" db="EMBL/GenBank/DDBJ databases">
        <title>Genome-Enabled Discovery of Anthraquinone Biosynthesis in Senna tora.</title>
        <authorList>
            <person name="Kang S.-H."/>
            <person name="Pandey R.P."/>
            <person name="Lee C.-M."/>
            <person name="Sim J.-S."/>
            <person name="Jeong J.-T."/>
            <person name="Choi B.-S."/>
            <person name="Jung M."/>
            <person name="Ginzburg D."/>
            <person name="Zhao K."/>
            <person name="Won S.Y."/>
            <person name="Oh T.-J."/>
            <person name="Yu Y."/>
            <person name="Kim N.-H."/>
            <person name="Lee O.R."/>
            <person name="Lee T.-H."/>
            <person name="Bashyal P."/>
            <person name="Kim T.-S."/>
            <person name="Lee W.-H."/>
            <person name="Kawkins C."/>
            <person name="Kim C.-K."/>
            <person name="Kim J.S."/>
            <person name="Ahn B.O."/>
            <person name="Rhee S.Y."/>
            <person name="Sohng J.K."/>
        </authorList>
    </citation>
    <scope>NUCLEOTIDE SEQUENCE</scope>
    <source>
        <tissue evidence="5">Leaf</tissue>
    </source>
</reference>
<dbReference type="Gene3D" id="2.80.10.50">
    <property type="match status" value="1"/>
</dbReference>
<dbReference type="GO" id="GO:0004867">
    <property type="term" value="F:serine-type endopeptidase inhibitor activity"/>
    <property type="evidence" value="ECO:0007669"/>
    <property type="project" value="UniProtKB-KW"/>
</dbReference>
<dbReference type="AlphaFoldDB" id="A0A834WF35"/>
<dbReference type="InterPro" id="IPR002160">
    <property type="entry name" value="Prot_inh_Kunz-lg"/>
</dbReference>
<dbReference type="Pfam" id="PF00197">
    <property type="entry name" value="Kunitz_legume"/>
    <property type="match status" value="1"/>
</dbReference>
<dbReference type="EMBL" id="JAAIUW010000008">
    <property type="protein sequence ID" value="KAF7820297.1"/>
    <property type="molecule type" value="Genomic_DNA"/>
</dbReference>
<accession>A0A834WF35</accession>
<dbReference type="SMART" id="SM00452">
    <property type="entry name" value="STI"/>
    <property type="match status" value="1"/>
</dbReference>
<keyword evidence="2" id="KW-0646">Protease inhibitor</keyword>
<dbReference type="SUPFAM" id="SSF50386">
    <property type="entry name" value="STI-like"/>
    <property type="match status" value="1"/>
</dbReference>
<evidence type="ECO:0000313" key="6">
    <source>
        <dbReference type="Proteomes" id="UP000634136"/>
    </source>
</evidence>